<name>A0ABT0UGG2_9BACT</name>
<protein>
    <recommendedName>
        <fullName evidence="3">Secreted protein</fullName>
    </recommendedName>
</protein>
<dbReference type="RefSeq" id="WP_250933951.1">
    <property type="nucleotide sequence ID" value="NZ_JAMQBK010000165.1"/>
</dbReference>
<comment type="caution">
    <text evidence="1">The sequence shown here is derived from an EMBL/GenBank/DDBJ whole genome shotgun (WGS) entry which is preliminary data.</text>
</comment>
<evidence type="ECO:0000313" key="2">
    <source>
        <dbReference type="Proteomes" id="UP001202961"/>
    </source>
</evidence>
<proteinExistence type="predicted"/>
<evidence type="ECO:0008006" key="3">
    <source>
        <dbReference type="Google" id="ProtNLM"/>
    </source>
</evidence>
<evidence type="ECO:0000313" key="1">
    <source>
        <dbReference type="EMBL" id="MCM2375295.1"/>
    </source>
</evidence>
<keyword evidence="2" id="KW-1185">Reference proteome</keyword>
<dbReference type="EMBL" id="JAMQBK010000165">
    <property type="protein sequence ID" value="MCM2375295.1"/>
    <property type="molecule type" value="Genomic_DNA"/>
</dbReference>
<dbReference type="Proteomes" id="UP001202961">
    <property type="component" value="Unassembled WGS sequence"/>
</dbReference>
<accession>A0ABT0UGG2</accession>
<gene>
    <name evidence="1" type="ORF">NB063_32130</name>
</gene>
<sequence>MNSAIRRLALVTVLFVPTLGCGSSEPTVIQPLPNDAELQEINDGMAEAANDDTQ</sequence>
<reference evidence="1 2" key="1">
    <citation type="journal article" date="2022" name="Syst. Appl. Microbiol.">
        <title>Rhodopirellula aestuarii sp. nov., a novel member of the genus Rhodopirellula isolated from brackish sediments collected in the Tagus River estuary, Portugal.</title>
        <authorList>
            <person name="Vitorino I.R."/>
            <person name="Klimek D."/>
            <person name="Calusinska M."/>
            <person name="Lobo-da-Cunha A."/>
            <person name="Vasconcelos V."/>
            <person name="Lage O.M."/>
        </authorList>
    </citation>
    <scope>NUCLEOTIDE SEQUENCE [LARGE SCALE GENOMIC DNA]</scope>
    <source>
        <strain evidence="1 2">ICT_H3.1</strain>
    </source>
</reference>
<organism evidence="1 2">
    <name type="scientific">Aporhodopirellula aestuarii</name>
    <dbReference type="NCBI Taxonomy" id="2950107"/>
    <lineage>
        <taxon>Bacteria</taxon>
        <taxon>Pseudomonadati</taxon>
        <taxon>Planctomycetota</taxon>
        <taxon>Planctomycetia</taxon>
        <taxon>Pirellulales</taxon>
        <taxon>Pirellulaceae</taxon>
        <taxon>Aporhodopirellula</taxon>
    </lineage>
</organism>